<sequence>MTVKPFNRRNFLKASVLTGLGAALAACAPKTATPAASNQGASAGSQPKEEAPTAAPASAQAVEITFMGWGAPEEDEGVKKAIEQFQKEQSEVKVTWLHTPEQYAEKFLASVAAGTPPDTAFIGSDVFRTYARDGLLLDITNYVKSDPLIGAKDYFIEPQEEQRCTYKGKWYGIGSCWVAPHIYYNADTLEKAGVPFPSNDPDEAWDWNTFLDYAIKLTVDRNGKTPADSGFDKDNVERWGVSWPTWWIPLHSAVASNGGDFIDLNTGLFVLDKPEALEAIQRVYDLSLKQHVAPSDEVTQQLGMSTVQMLENGKLAIAIDGSWALSWMYKMKGRLGTAVLPKMKVPATNMQAHLHSALAASKHPDAAWKWVRFLSTPYYQTQFCKIGLWLPSQTALMTPEGLKTWLNPEVHPEGYELIVTKYVTNYGKVLYMPPGYPKTNDVMQPAWDKIRIGEATAEEALPPAVAEANKILEEEATKGS</sequence>
<dbReference type="Proteomes" id="UP000253922">
    <property type="component" value="Unassembled WGS sequence"/>
</dbReference>
<feature type="region of interest" description="Disordered" evidence="1">
    <location>
        <begin position="33"/>
        <end position="57"/>
    </location>
</feature>
<gene>
    <name evidence="3" type="ORF">ATHL_03384</name>
    <name evidence="4" type="ORF">DEQ80_07845</name>
</gene>
<keyword evidence="5" id="KW-1185">Reference proteome</keyword>
<dbReference type="CDD" id="cd13585">
    <property type="entry name" value="PBP2_TMBP_like"/>
    <property type="match status" value="1"/>
</dbReference>
<dbReference type="PANTHER" id="PTHR43649">
    <property type="entry name" value="ARABINOSE-BINDING PROTEIN-RELATED"/>
    <property type="match status" value="1"/>
</dbReference>
<dbReference type="OrthoDB" id="9782846at2"/>
<evidence type="ECO:0000313" key="5">
    <source>
        <dbReference type="Proteomes" id="UP000253922"/>
    </source>
</evidence>
<accession>A0A3D1JHP4</accession>
<dbReference type="RefSeq" id="WP_062196102.1">
    <property type="nucleotide sequence ID" value="NZ_DF967966.1"/>
</dbReference>
<evidence type="ECO:0000313" key="4">
    <source>
        <dbReference type="EMBL" id="HCE17755.1"/>
    </source>
</evidence>
<dbReference type="EMBL" id="DPBP01000031">
    <property type="protein sequence ID" value="HCE17755.1"/>
    <property type="molecule type" value="Genomic_DNA"/>
</dbReference>
<evidence type="ECO:0000256" key="1">
    <source>
        <dbReference type="SAM" id="MobiDB-lite"/>
    </source>
</evidence>
<keyword evidence="2" id="KW-0732">Signal</keyword>
<dbReference type="Proteomes" id="UP000264141">
    <property type="component" value="Unassembled WGS sequence"/>
</dbReference>
<dbReference type="PROSITE" id="PS51318">
    <property type="entry name" value="TAT"/>
    <property type="match status" value="1"/>
</dbReference>
<reference evidence="3" key="1">
    <citation type="journal article" date="2015" name="Genome Announc.">
        <title>Draft Genome Sequences of Anaerolinea thermolimosa IMO-1, Bellilinea caldifistulae GOMI-1, Leptolinea tardivitalis YMTK-2, Levilinea saccharolytica KIBI-1, Longilinea arvoryzae KOME-1, Previously Described as Members of the Class Anaerolineae (Chloroflexi).</title>
        <authorList>
            <person name="Matsuura N."/>
            <person name="Tourlousse M.D."/>
            <person name="Ohashi A."/>
            <person name="Hugenholtz P."/>
            <person name="Sekiguchi Y."/>
        </authorList>
    </citation>
    <scope>NUCLEOTIDE SEQUENCE</scope>
    <source>
        <strain evidence="3">IMO-1</strain>
    </source>
</reference>
<dbReference type="Pfam" id="PF01547">
    <property type="entry name" value="SBP_bac_1"/>
    <property type="match status" value="1"/>
</dbReference>
<dbReference type="InterPro" id="IPR006059">
    <property type="entry name" value="SBP"/>
</dbReference>
<dbReference type="InterPro" id="IPR050490">
    <property type="entry name" value="Bact_solute-bd_prot1"/>
</dbReference>
<dbReference type="SUPFAM" id="SSF53850">
    <property type="entry name" value="Periplasmic binding protein-like II"/>
    <property type="match status" value="1"/>
</dbReference>
<dbReference type="STRING" id="229919.GCA_001050195_03319"/>
<dbReference type="InterPro" id="IPR006311">
    <property type="entry name" value="TAT_signal"/>
</dbReference>
<dbReference type="Gene3D" id="3.40.190.10">
    <property type="entry name" value="Periplasmic binding protein-like II"/>
    <property type="match status" value="1"/>
</dbReference>
<dbReference type="PANTHER" id="PTHR43649:SF12">
    <property type="entry name" value="DIACETYLCHITOBIOSE BINDING PROTEIN DASA"/>
    <property type="match status" value="1"/>
</dbReference>
<reference evidence="4 6" key="3">
    <citation type="journal article" date="2018" name="Nat. Biotechnol.">
        <title>A standardized bacterial taxonomy based on genome phylogeny substantially revises the tree of life.</title>
        <authorList>
            <person name="Parks D.H."/>
            <person name="Chuvochina M."/>
            <person name="Waite D.W."/>
            <person name="Rinke C."/>
            <person name="Skarshewski A."/>
            <person name="Chaumeil P.A."/>
            <person name="Hugenholtz P."/>
        </authorList>
    </citation>
    <scope>NUCLEOTIDE SEQUENCE [LARGE SCALE GENOMIC DNA]</scope>
    <source>
        <strain evidence="4">UBA8781</strain>
    </source>
</reference>
<evidence type="ECO:0000256" key="2">
    <source>
        <dbReference type="SAM" id="SignalP"/>
    </source>
</evidence>
<evidence type="ECO:0000313" key="6">
    <source>
        <dbReference type="Proteomes" id="UP000264141"/>
    </source>
</evidence>
<feature type="chain" id="PRO_5042708679" evidence="2">
    <location>
        <begin position="26"/>
        <end position="480"/>
    </location>
</feature>
<proteinExistence type="predicted"/>
<dbReference type="EMBL" id="DF967966">
    <property type="protein sequence ID" value="GAP08479.1"/>
    <property type="molecule type" value="Genomic_DNA"/>
</dbReference>
<protein>
    <submittedName>
        <fullName evidence="3">Carbohydrate ABC transporter substrate-binding protein, CUT1 family</fullName>
    </submittedName>
    <submittedName>
        <fullName evidence="4">Sugar ABC transporter substrate-binding protein</fullName>
    </submittedName>
</protein>
<reference evidence="5" key="2">
    <citation type="submission" date="2015-07" db="EMBL/GenBank/DDBJ databases">
        <title>Draft Genome Sequences of Anaerolinea thermolimosa IMO-1, Bellilinea caldifistulae GOMI-1, Leptolinea tardivitalis YMTK-2, Levilinea saccharolytica KIBI-1,Longilinea arvoryzae KOME-1, Previously Described as Members of the Anaerolineaceae (Chloroflexi).</title>
        <authorList>
            <person name="Sekiguchi Y."/>
            <person name="Ohashi A."/>
            <person name="Matsuura N."/>
            <person name="Tourlousse M.D."/>
        </authorList>
    </citation>
    <scope>NUCLEOTIDE SEQUENCE [LARGE SCALE GENOMIC DNA]</scope>
    <source>
        <strain evidence="5">IMO-1</strain>
    </source>
</reference>
<name>A0A3D1JHP4_9CHLR</name>
<evidence type="ECO:0000313" key="3">
    <source>
        <dbReference type="EMBL" id="GAP08479.1"/>
    </source>
</evidence>
<dbReference type="PROSITE" id="PS51257">
    <property type="entry name" value="PROKAR_LIPOPROTEIN"/>
    <property type="match status" value="1"/>
</dbReference>
<dbReference type="AlphaFoldDB" id="A0A3D1JHP4"/>
<feature type="signal peptide" evidence="2">
    <location>
        <begin position="1"/>
        <end position="25"/>
    </location>
</feature>
<organism evidence="4 6">
    <name type="scientific">Anaerolinea thermolimosa</name>
    <dbReference type="NCBI Taxonomy" id="229919"/>
    <lineage>
        <taxon>Bacteria</taxon>
        <taxon>Bacillati</taxon>
        <taxon>Chloroflexota</taxon>
        <taxon>Anaerolineae</taxon>
        <taxon>Anaerolineales</taxon>
        <taxon>Anaerolineaceae</taxon>
        <taxon>Anaerolinea</taxon>
    </lineage>
</organism>